<sequence length="155" mass="18022">MLEQLHNSPRDLLNGLLERVRDGGYLFVTVPNHVNLRKRFDVLRGRTSHPQYELYYWYPGNWRGHVREYTEGDCLALAKALGLQAREVRGTHHMLCKVPRRFLRAYLAASRLAPSTRDTWSLVAQKPPGWVAKPELDDSEFRRLTGLKSWSELAH</sequence>
<dbReference type="Proteomes" id="UP000641386">
    <property type="component" value="Unassembled WGS sequence"/>
</dbReference>
<proteinExistence type="predicted"/>
<organism evidence="1 2">
    <name type="scientific">Streptomyces spiralis</name>
    <dbReference type="NCBI Taxonomy" id="66376"/>
    <lineage>
        <taxon>Bacteria</taxon>
        <taxon>Bacillati</taxon>
        <taxon>Actinomycetota</taxon>
        <taxon>Actinomycetes</taxon>
        <taxon>Kitasatosporales</taxon>
        <taxon>Streptomycetaceae</taxon>
        <taxon>Streptomyces</taxon>
    </lineage>
</organism>
<keyword evidence="2" id="KW-1185">Reference proteome</keyword>
<dbReference type="AlphaFoldDB" id="A0A918ZJA3"/>
<dbReference type="RefSeq" id="WP_189895722.1">
    <property type="nucleotide sequence ID" value="NZ_BNBC01000001.1"/>
</dbReference>
<evidence type="ECO:0000313" key="2">
    <source>
        <dbReference type="Proteomes" id="UP000641386"/>
    </source>
</evidence>
<dbReference type="Gene3D" id="3.40.50.150">
    <property type="entry name" value="Vaccinia Virus protein VP39"/>
    <property type="match status" value="1"/>
</dbReference>
<protein>
    <submittedName>
        <fullName evidence="1">Uncharacterized protein</fullName>
    </submittedName>
</protein>
<evidence type="ECO:0000313" key="1">
    <source>
        <dbReference type="EMBL" id="GHE54462.1"/>
    </source>
</evidence>
<reference evidence="1" key="2">
    <citation type="submission" date="2020-09" db="EMBL/GenBank/DDBJ databases">
        <authorList>
            <person name="Sun Q."/>
            <person name="Ohkuma M."/>
        </authorList>
    </citation>
    <scope>NUCLEOTIDE SEQUENCE</scope>
    <source>
        <strain evidence="1">JCM 3302</strain>
    </source>
</reference>
<dbReference type="InterPro" id="IPR029063">
    <property type="entry name" value="SAM-dependent_MTases_sf"/>
</dbReference>
<dbReference type="EMBL" id="BNBC01000001">
    <property type="protein sequence ID" value="GHE54462.1"/>
    <property type="molecule type" value="Genomic_DNA"/>
</dbReference>
<name>A0A918ZJA3_9ACTN</name>
<accession>A0A918ZJA3</accession>
<dbReference type="SUPFAM" id="SSF53335">
    <property type="entry name" value="S-adenosyl-L-methionine-dependent methyltransferases"/>
    <property type="match status" value="1"/>
</dbReference>
<gene>
    <name evidence="1" type="ORF">GCM10014715_04320</name>
</gene>
<reference evidence="1" key="1">
    <citation type="journal article" date="2014" name="Int. J. Syst. Evol. Microbiol.">
        <title>Complete genome sequence of Corynebacterium casei LMG S-19264T (=DSM 44701T), isolated from a smear-ripened cheese.</title>
        <authorList>
            <consortium name="US DOE Joint Genome Institute (JGI-PGF)"/>
            <person name="Walter F."/>
            <person name="Albersmeier A."/>
            <person name="Kalinowski J."/>
            <person name="Ruckert C."/>
        </authorList>
    </citation>
    <scope>NUCLEOTIDE SEQUENCE</scope>
    <source>
        <strain evidence="1">JCM 3302</strain>
    </source>
</reference>
<comment type="caution">
    <text evidence="1">The sequence shown here is derived from an EMBL/GenBank/DDBJ whole genome shotgun (WGS) entry which is preliminary data.</text>
</comment>